<keyword evidence="4 8" id="KW-0592">Phosphate transport</keyword>
<feature type="transmembrane region" description="Helical" evidence="8">
    <location>
        <begin position="83"/>
        <end position="104"/>
    </location>
</feature>
<evidence type="ECO:0000256" key="6">
    <source>
        <dbReference type="ARBA" id="ARBA00022989"/>
    </source>
</evidence>
<organism evidence="9 10">
    <name type="scientific">Meloidogyne incognita</name>
    <name type="common">Southern root-knot nematode worm</name>
    <name type="synonym">Oxyuris incognita</name>
    <dbReference type="NCBI Taxonomy" id="6306"/>
    <lineage>
        <taxon>Eukaryota</taxon>
        <taxon>Metazoa</taxon>
        <taxon>Ecdysozoa</taxon>
        <taxon>Nematoda</taxon>
        <taxon>Chromadorea</taxon>
        <taxon>Rhabditida</taxon>
        <taxon>Tylenchina</taxon>
        <taxon>Tylenchomorpha</taxon>
        <taxon>Tylenchoidea</taxon>
        <taxon>Meloidogynidae</taxon>
        <taxon>Meloidogyninae</taxon>
        <taxon>Meloidogyne</taxon>
        <taxon>Meloidogyne incognita group</taxon>
    </lineage>
</organism>
<evidence type="ECO:0000313" key="9">
    <source>
        <dbReference type="Proteomes" id="UP000887563"/>
    </source>
</evidence>
<proteinExistence type="inferred from homology"/>
<feature type="transmembrane region" description="Helical" evidence="8">
    <location>
        <begin position="214"/>
        <end position="231"/>
    </location>
</feature>
<keyword evidence="6 8" id="KW-1133">Transmembrane helix</keyword>
<evidence type="ECO:0000256" key="3">
    <source>
        <dbReference type="ARBA" id="ARBA00022448"/>
    </source>
</evidence>
<evidence type="ECO:0000256" key="7">
    <source>
        <dbReference type="ARBA" id="ARBA00023136"/>
    </source>
</evidence>
<name>A0A914LWS4_MELIC</name>
<keyword evidence="3 8" id="KW-0813">Transport</keyword>
<dbReference type="PANTHER" id="PTHR11101">
    <property type="entry name" value="PHOSPHATE TRANSPORTER"/>
    <property type="match status" value="1"/>
</dbReference>
<keyword evidence="7 8" id="KW-0472">Membrane</keyword>
<sequence>MKLLSASVSSLTLRTVIFIFLFIGLTQSLPDNVGDGSSFQIKYVWALITAFHLSFTFGFAMGSNEVSNAFATSVGSGAIKLRTAYILATIIESAGAILLGYKVLQTLRFEVIDLEMYVEAPHELLLGQIAILGATFCALPVSSTHSHIGSIIGFSMVMRGPKGLHLNKVFLIMASWIVSPALSGLVSAILYIIFDIAVFRRRDSLKCGLRAMPIFYFCVFYFNTFMVVYHGSKWIGLDTTPFWLALLISLGVASLASMSFQFIFRPFILKWVRRGDSSEEKNGAPRLTPANGAFTSLETSFAHNAVTIGDPDLGLRRFWFLPNRTRRDDPKTLRLFSAIQVFTGCFTGFSHGSKDIPNTIAPLATLIAVFSTAKVPSPGETPLWILCYGSFAACIGFWMLGHRVIKTVGKEFTEINSFCGFTVELGAAITVLCAAKIGIPVSMTICIVGSIVAVGAVRGSVPVNWQLFRKAFLAWICTFPLSGVFSGCIMFGLKYFFLSK</sequence>
<dbReference type="InterPro" id="IPR001204">
    <property type="entry name" value="Phos_transporter"/>
</dbReference>
<dbReference type="GO" id="GO:0005315">
    <property type="term" value="F:phosphate transmembrane transporter activity"/>
    <property type="evidence" value="ECO:0007669"/>
    <property type="project" value="InterPro"/>
</dbReference>
<evidence type="ECO:0000313" key="10">
    <source>
        <dbReference type="WBParaSite" id="Minc3s00874g18337"/>
    </source>
</evidence>
<evidence type="ECO:0000256" key="2">
    <source>
        <dbReference type="ARBA" id="ARBA00009916"/>
    </source>
</evidence>
<dbReference type="PANTHER" id="PTHR11101:SF80">
    <property type="entry name" value="PHOSPHATE TRANSPORTER"/>
    <property type="match status" value="1"/>
</dbReference>
<feature type="transmembrane region" description="Helical" evidence="8">
    <location>
        <begin position="415"/>
        <end position="434"/>
    </location>
</feature>
<dbReference type="Pfam" id="PF01384">
    <property type="entry name" value="PHO4"/>
    <property type="match status" value="1"/>
</dbReference>
<feature type="transmembrane region" description="Helical" evidence="8">
    <location>
        <begin position="382"/>
        <end position="400"/>
    </location>
</feature>
<feature type="transmembrane region" description="Helical" evidence="8">
    <location>
        <begin position="333"/>
        <end position="350"/>
    </location>
</feature>
<feature type="transmembrane region" description="Helical" evidence="8">
    <location>
        <begin position="43"/>
        <end position="63"/>
    </location>
</feature>
<dbReference type="Proteomes" id="UP000887563">
    <property type="component" value="Unplaced"/>
</dbReference>
<evidence type="ECO:0000256" key="5">
    <source>
        <dbReference type="ARBA" id="ARBA00022692"/>
    </source>
</evidence>
<reference evidence="10" key="1">
    <citation type="submission" date="2022-11" db="UniProtKB">
        <authorList>
            <consortium name="WormBaseParasite"/>
        </authorList>
    </citation>
    <scope>IDENTIFICATION</scope>
</reference>
<dbReference type="GO" id="GO:0035435">
    <property type="term" value="P:phosphate ion transmembrane transport"/>
    <property type="evidence" value="ECO:0007669"/>
    <property type="project" value="TreeGrafter"/>
</dbReference>
<protein>
    <recommendedName>
        <fullName evidence="8">Phosphate transporter</fullName>
    </recommendedName>
</protein>
<feature type="transmembrane region" description="Helical" evidence="8">
    <location>
        <begin position="441"/>
        <end position="461"/>
    </location>
</feature>
<evidence type="ECO:0000256" key="4">
    <source>
        <dbReference type="ARBA" id="ARBA00022592"/>
    </source>
</evidence>
<keyword evidence="9" id="KW-1185">Reference proteome</keyword>
<comment type="function">
    <text evidence="8">Sodium-phosphate symporter.</text>
</comment>
<dbReference type="GO" id="GO:0016020">
    <property type="term" value="C:membrane"/>
    <property type="evidence" value="ECO:0007669"/>
    <property type="project" value="UniProtKB-SubCell"/>
</dbReference>
<accession>A0A914LWS4</accession>
<evidence type="ECO:0000256" key="1">
    <source>
        <dbReference type="ARBA" id="ARBA00004141"/>
    </source>
</evidence>
<feature type="transmembrane region" description="Helical" evidence="8">
    <location>
        <begin position="473"/>
        <end position="497"/>
    </location>
</feature>
<evidence type="ECO:0000256" key="8">
    <source>
        <dbReference type="RuleBase" id="RU363058"/>
    </source>
</evidence>
<feature type="transmembrane region" description="Helical" evidence="8">
    <location>
        <begin position="6"/>
        <end position="23"/>
    </location>
</feature>
<comment type="subcellular location">
    <subcellularLocation>
        <location evidence="1 8">Membrane</location>
        <topology evidence="1 8">Multi-pass membrane protein</topology>
    </subcellularLocation>
</comment>
<dbReference type="WBParaSite" id="Minc3s00874g18337">
    <property type="protein sequence ID" value="Minc3s00874g18337"/>
    <property type="gene ID" value="Minc3s00874g18337"/>
</dbReference>
<keyword evidence="5 8" id="KW-0812">Transmembrane</keyword>
<dbReference type="AlphaFoldDB" id="A0A914LWS4"/>
<feature type="transmembrane region" description="Helical" evidence="8">
    <location>
        <begin position="243"/>
        <end position="264"/>
    </location>
</feature>
<comment type="similarity">
    <text evidence="2 8">Belongs to the inorganic phosphate transporter (PiT) (TC 2.A.20) family.</text>
</comment>
<feature type="transmembrane region" description="Helical" evidence="8">
    <location>
        <begin position="169"/>
        <end position="194"/>
    </location>
</feature>